<dbReference type="EMBL" id="FXTU01000003">
    <property type="protein sequence ID" value="SMP16734.1"/>
    <property type="molecule type" value="Genomic_DNA"/>
</dbReference>
<sequence length="208" mass="23474">MNIQIRPYTLADFPQLLEIQKEAFPPPFPEDLLWNRDQISSHVHTFPEGALLAEVDGVAAGSATALIVHHTGKPHTWAEVSDNGYIKGSHAQDGDSLYGIDVCVRPQFRGQGIAQALYQARKELVVRLGLTRLIAGCRIPGYHRYQHALSVDTYVRKVKQNEIRDSVLSFMLSQGLEPLQILEHYLDDEESCHFAVLVEWKNPYKKEG</sequence>
<evidence type="ECO:0000259" key="1">
    <source>
        <dbReference type="PROSITE" id="PS51186"/>
    </source>
</evidence>
<dbReference type="Pfam" id="PF00583">
    <property type="entry name" value="Acetyltransf_1"/>
    <property type="match status" value="1"/>
</dbReference>
<dbReference type="PROSITE" id="PS51186">
    <property type="entry name" value="GNAT"/>
    <property type="match status" value="1"/>
</dbReference>
<dbReference type="InterPro" id="IPR016181">
    <property type="entry name" value="Acyl_CoA_acyltransferase"/>
</dbReference>
<proteinExistence type="predicted"/>
<dbReference type="Proteomes" id="UP001157946">
    <property type="component" value="Unassembled WGS sequence"/>
</dbReference>
<name>A0AA45WN77_9BACL</name>
<dbReference type="GO" id="GO:0016747">
    <property type="term" value="F:acyltransferase activity, transferring groups other than amino-acyl groups"/>
    <property type="evidence" value="ECO:0007669"/>
    <property type="project" value="InterPro"/>
</dbReference>
<evidence type="ECO:0000313" key="2">
    <source>
        <dbReference type="EMBL" id="SMP16734.1"/>
    </source>
</evidence>
<dbReference type="InterPro" id="IPR000182">
    <property type="entry name" value="GNAT_dom"/>
</dbReference>
<comment type="caution">
    <text evidence="2">The sequence shown here is derived from an EMBL/GenBank/DDBJ whole genome shotgun (WGS) entry which is preliminary data.</text>
</comment>
<protein>
    <submittedName>
        <fullName evidence="2">Predicted N-acetyltransferase YhbS</fullName>
    </submittedName>
</protein>
<evidence type="ECO:0000313" key="3">
    <source>
        <dbReference type="Proteomes" id="UP001157946"/>
    </source>
</evidence>
<feature type="domain" description="N-acetyltransferase" evidence="1">
    <location>
        <begin position="3"/>
        <end position="203"/>
    </location>
</feature>
<reference evidence="2" key="1">
    <citation type="submission" date="2017-05" db="EMBL/GenBank/DDBJ databases">
        <authorList>
            <person name="Varghese N."/>
            <person name="Submissions S."/>
        </authorList>
    </citation>
    <scope>NUCLEOTIDE SEQUENCE</scope>
    <source>
        <strain evidence="2">DSM 45262</strain>
    </source>
</reference>
<dbReference type="CDD" id="cd04301">
    <property type="entry name" value="NAT_SF"/>
    <property type="match status" value="1"/>
</dbReference>
<accession>A0AA45WN77</accession>
<organism evidence="2 3">
    <name type="scientific">Laceyella tengchongensis</name>
    <dbReference type="NCBI Taxonomy" id="574699"/>
    <lineage>
        <taxon>Bacteria</taxon>
        <taxon>Bacillati</taxon>
        <taxon>Bacillota</taxon>
        <taxon>Bacilli</taxon>
        <taxon>Bacillales</taxon>
        <taxon>Thermoactinomycetaceae</taxon>
        <taxon>Laceyella</taxon>
    </lineage>
</organism>
<dbReference type="RefSeq" id="WP_284724174.1">
    <property type="nucleotide sequence ID" value="NZ_FXTU01000003.1"/>
</dbReference>
<dbReference type="Gene3D" id="3.40.630.30">
    <property type="match status" value="1"/>
</dbReference>
<dbReference type="AlphaFoldDB" id="A0AA45WN77"/>
<gene>
    <name evidence="2" type="ORF">SAMN06265361_10329</name>
</gene>
<keyword evidence="3" id="KW-1185">Reference proteome</keyword>
<dbReference type="SUPFAM" id="SSF55729">
    <property type="entry name" value="Acyl-CoA N-acyltransferases (Nat)"/>
    <property type="match status" value="1"/>
</dbReference>